<gene>
    <name evidence="1" type="ORF">T4A_11615</name>
</gene>
<accession>A0A0V1DMC9</accession>
<dbReference type="AlphaFoldDB" id="A0A0V1DMC9"/>
<sequence>MTGEIAKVFLEEIGSGNMLCAAVEENGMGQNRTCECSNAHYKYDRALGPGMEKQQIIVDYM</sequence>
<dbReference type="Proteomes" id="UP000054632">
    <property type="component" value="Unassembled WGS sequence"/>
</dbReference>
<comment type="caution">
    <text evidence="1">The sequence shown here is derived from an EMBL/GenBank/DDBJ whole genome shotgun (WGS) entry which is preliminary data.</text>
</comment>
<dbReference type="EMBL" id="JYDR01002072">
    <property type="protein sequence ID" value="KRY62606.1"/>
    <property type="molecule type" value="Genomic_DNA"/>
</dbReference>
<evidence type="ECO:0000313" key="2">
    <source>
        <dbReference type="Proteomes" id="UP000054632"/>
    </source>
</evidence>
<reference evidence="1 2" key="1">
    <citation type="submission" date="2015-01" db="EMBL/GenBank/DDBJ databases">
        <title>Evolution of Trichinella species and genotypes.</title>
        <authorList>
            <person name="Korhonen P.K."/>
            <person name="Edoardo P."/>
            <person name="Giuseppe L.R."/>
            <person name="Gasser R.B."/>
        </authorList>
    </citation>
    <scope>NUCLEOTIDE SEQUENCE [LARGE SCALE GENOMIC DNA]</scope>
    <source>
        <strain evidence="1">ISS13</strain>
    </source>
</reference>
<organism evidence="1 2">
    <name type="scientific">Trichinella pseudospiralis</name>
    <name type="common">Parasitic roundworm</name>
    <dbReference type="NCBI Taxonomy" id="6337"/>
    <lineage>
        <taxon>Eukaryota</taxon>
        <taxon>Metazoa</taxon>
        <taxon>Ecdysozoa</taxon>
        <taxon>Nematoda</taxon>
        <taxon>Enoplea</taxon>
        <taxon>Dorylaimia</taxon>
        <taxon>Trichinellida</taxon>
        <taxon>Trichinellidae</taxon>
        <taxon>Trichinella</taxon>
    </lineage>
</organism>
<evidence type="ECO:0000313" key="1">
    <source>
        <dbReference type="EMBL" id="KRY62606.1"/>
    </source>
</evidence>
<name>A0A0V1DMC9_TRIPS</name>
<proteinExistence type="predicted"/>
<protein>
    <submittedName>
        <fullName evidence="1">Uncharacterized protein</fullName>
    </submittedName>
</protein>